<feature type="domain" description="Outer membrane lipoprotein BamD-like" evidence="4">
    <location>
        <begin position="41"/>
        <end position="174"/>
    </location>
</feature>
<dbReference type="InterPro" id="IPR039565">
    <property type="entry name" value="BamD-like"/>
</dbReference>
<name>A0A2S6IL60_9FLAO</name>
<keyword evidence="6" id="KW-1185">Reference proteome</keyword>
<organism evidence="5 6">
    <name type="scientific">Nonlabens xylanidelens</name>
    <dbReference type="NCBI Taxonomy" id="191564"/>
    <lineage>
        <taxon>Bacteria</taxon>
        <taxon>Pseudomonadati</taxon>
        <taxon>Bacteroidota</taxon>
        <taxon>Flavobacteriia</taxon>
        <taxon>Flavobacteriales</taxon>
        <taxon>Flavobacteriaceae</taxon>
        <taxon>Nonlabens</taxon>
    </lineage>
</organism>
<dbReference type="PROSITE" id="PS51257">
    <property type="entry name" value="PROKAR_LIPOPROTEIN"/>
    <property type="match status" value="1"/>
</dbReference>
<accession>A0A2S6IL60</accession>
<dbReference type="AlphaFoldDB" id="A0A2S6IL60"/>
<sequence>MKNLVVVLIVAITLASCSSYQKALKSEDNAVKVAMIDTLFAKGKYGKSLMLFEQIIPVYRGTDSAAPMAIKYAKALYEDKSYVNSAYQYERFIQSHPANPNAELALFMAAKSHYQMSPIYSKDQNDTNIALAKLQEYINLYPSGQFADETNLLVDELRSKLDKKAYETAKQYHHFGNFRGGYISAISAFENFIVDHPGSEYQDDAQYYLLESQYEYAMNSFSNLVPERLALAKKYYDTFAKRYPDSEYKEDADNIHAKIEDYNSKNTSKI</sequence>
<dbReference type="NCBIfam" id="TIGR03302">
    <property type="entry name" value="OM_YfiO"/>
    <property type="match status" value="1"/>
</dbReference>
<evidence type="ECO:0000256" key="3">
    <source>
        <dbReference type="ARBA" id="ARBA00023237"/>
    </source>
</evidence>
<evidence type="ECO:0000256" key="2">
    <source>
        <dbReference type="ARBA" id="ARBA00023136"/>
    </source>
</evidence>
<protein>
    <submittedName>
        <fullName evidence="5">Beta-barrel assembly machine subunit BamD</fullName>
    </submittedName>
</protein>
<evidence type="ECO:0000313" key="6">
    <source>
        <dbReference type="Proteomes" id="UP000239002"/>
    </source>
</evidence>
<evidence type="ECO:0000259" key="4">
    <source>
        <dbReference type="Pfam" id="PF13525"/>
    </source>
</evidence>
<reference evidence="5 6" key="1">
    <citation type="submission" date="2018-02" db="EMBL/GenBank/DDBJ databases">
        <title>Genomic Encyclopedia of Archaeal and Bacterial Type Strains, Phase II (KMG-II): from individual species to whole genera.</title>
        <authorList>
            <person name="Goeker M."/>
        </authorList>
    </citation>
    <scope>NUCLEOTIDE SEQUENCE [LARGE SCALE GENOMIC DNA]</scope>
    <source>
        <strain evidence="5 6">DSM 16809</strain>
    </source>
</reference>
<dbReference type="Pfam" id="PF13525">
    <property type="entry name" value="YfiO"/>
    <property type="match status" value="1"/>
</dbReference>
<comment type="caution">
    <text evidence="5">The sequence shown here is derived from an EMBL/GenBank/DDBJ whole genome shotgun (WGS) entry which is preliminary data.</text>
</comment>
<gene>
    <name evidence="5" type="ORF">LY01_01720</name>
</gene>
<dbReference type="SUPFAM" id="SSF48452">
    <property type="entry name" value="TPR-like"/>
    <property type="match status" value="1"/>
</dbReference>
<keyword evidence="2" id="KW-0472">Membrane</keyword>
<dbReference type="Proteomes" id="UP000239002">
    <property type="component" value="Unassembled WGS sequence"/>
</dbReference>
<dbReference type="OrthoDB" id="9770761at2"/>
<evidence type="ECO:0000313" key="5">
    <source>
        <dbReference type="EMBL" id="PPK94967.1"/>
    </source>
</evidence>
<dbReference type="EMBL" id="PTJE01000003">
    <property type="protein sequence ID" value="PPK94967.1"/>
    <property type="molecule type" value="Genomic_DNA"/>
</dbReference>
<evidence type="ECO:0000256" key="1">
    <source>
        <dbReference type="ARBA" id="ARBA00022729"/>
    </source>
</evidence>
<dbReference type="RefSeq" id="WP_104515412.1">
    <property type="nucleotide sequence ID" value="NZ_MQVW01000024.1"/>
</dbReference>
<dbReference type="InterPro" id="IPR011990">
    <property type="entry name" value="TPR-like_helical_dom_sf"/>
</dbReference>
<proteinExistence type="predicted"/>
<dbReference type="Gene3D" id="1.25.40.10">
    <property type="entry name" value="Tetratricopeptide repeat domain"/>
    <property type="match status" value="1"/>
</dbReference>
<keyword evidence="3" id="KW-0998">Cell outer membrane</keyword>
<keyword evidence="1" id="KW-0732">Signal</keyword>
<dbReference type="InterPro" id="IPR017689">
    <property type="entry name" value="BamD"/>
</dbReference>